<protein>
    <recommendedName>
        <fullName evidence="5">CARDB domain-containing protein</fullName>
    </recommendedName>
</protein>
<name>A0A563EU83_9PSEU</name>
<dbReference type="RefSeq" id="WP_146352995.1">
    <property type="nucleotide sequence ID" value="NZ_VOBR01000009.1"/>
</dbReference>
<dbReference type="Gene3D" id="2.60.40.10">
    <property type="entry name" value="Immunoglobulins"/>
    <property type="match status" value="1"/>
</dbReference>
<reference evidence="3 4" key="1">
    <citation type="submission" date="2019-07" db="EMBL/GenBank/DDBJ databases">
        <title>Lentzea xizangensis sp. nov., isolated from Qinghai-Tibetan Plateau Soils.</title>
        <authorList>
            <person name="Huang J."/>
        </authorList>
    </citation>
    <scope>NUCLEOTIDE SEQUENCE [LARGE SCALE GENOMIC DNA]</scope>
    <source>
        <strain evidence="3 4">FXJ1.1311</strain>
    </source>
</reference>
<accession>A0A563EU83</accession>
<keyword evidence="4" id="KW-1185">Reference proteome</keyword>
<feature type="signal peptide" evidence="2">
    <location>
        <begin position="1"/>
        <end position="19"/>
    </location>
</feature>
<dbReference type="EMBL" id="VOBR01000009">
    <property type="protein sequence ID" value="TWP51287.1"/>
    <property type="molecule type" value="Genomic_DNA"/>
</dbReference>
<dbReference type="GO" id="GO:0005975">
    <property type="term" value="P:carbohydrate metabolic process"/>
    <property type="evidence" value="ECO:0007669"/>
    <property type="project" value="UniProtKB-ARBA"/>
</dbReference>
<evidence type="ECO:0000256" key="2">
    <source>
        <dbReference type="SAM" id="SignalP"/>
    </source>
</evidence>
<feature type="transmembrane region" description="Helical" evidence="1">
    <location>
        <begin position="134"/>
        <end position="158"/>
    </location>
</feature>
<sequence length="166" mass="17168">MRLLIAALLLALLPATASATVEVAVAETRIDSTVGAYLNIRTTVTNTGAEPTGKLIAHLNVASLNDVYVDLEDWTAAPTQSVEPLAPGESAQVSWDVQAVNAGVFNVYAVVLPNGSSALAVSPPIHVEVAGRRILSAGGALPIALIVPLLLGLAVYAVRRRLRATA</sequence>
<evidence type="ECO:0000313" key="3">
    <source>
        <dbReference type="EMBL" id="TWP51287.1"/>
    </source>
</evidence>
<proteinExistence type="predicted"/>
<dbReference type="OrthoDB" id="3829428at2"/>
<keyword evidence="1" id="KW-0472">Membrane</keyword>
<organism evidence="3 4">
    <name type="scientific">Lentzea tibetensis</name>
    <dbReference type="NCBI Taxonomy" id="2591470"/>
    <lineage>
        <taxon>Bacteria</taxon>
        <taxon>Bacillati</taxon>
        <taxon>Actinomycetota</taxon>
        <taxon>Actinomycetes</taxon>
        <taxon>Pseudonocardiales</taxon>
        <taxon>Pseudonocardiaceae</taxon>
        <taxon>Lentzea</taxon>
    </lineage>
</organism>
<evidence type="ECO:0000313" key="4">
    <source>
        <dbReference type="Proteomes" id="UP000316639"/>
    </source>
</evidence>
<keyword evidence="1" id="KW-0812">Transmembrane</keyword>
<comment type="caution">
    <text evidence="3">The sequence shown here is derived from an EMBL/GenBank/DDBJ whole genome shotgun (WGS) entry which is preliminary data.</text>
</comment>
<dbReference type="InterPro" id="IPR013783">
    <property type="entry name" value="Ig-like_fold"/>
</dbReference>
<evidence type="ECO:0000256" key="1">
    <source>
        <dbReference type="SAM" id="Phobius"/>
    </source>
</evidence>
<keyword evidence="1" id="KW-1133">Transmembrane helix</keyword>
<dbReference type="Proteomes" id="UP000316639">
    <property type="component" value="Unassembled WGS sequence"/>
</dbReference>
<evidence type="ECO:0008006" key="5">
    <source>
        <dbReference type="Google" id="ProtNLM"/>
    </source>
</evidence>
<dbReference type="AlphaFoldDB" id="A0A563EU83"/>
<feature type="chain" id="PRO_5038976387" description="CARDB domain-containing protein" evidence="2">
    <location>
        <begin position="20"/>
        <end position="166"/>
    </location>
</feature>
<gene>
    <name evidence="3" type="ORF">FKR81_16905</name>
</gene>
<keyword evidence="2" id="KW-0732">Signal</keyword>